<evidence type="ECO:0000313" key="2">
    <source>
        <dbReference type="Proteomes" id="UP000245207"/>
    </source>
</evidence>
<accession>A0A2U1P260</accession>
<dbReference type="EMBL" id="PKPP01001796">
    <property type="protein sequence ID" value="PWA79854.1"/>
    <property type="molecule type" value="Genomic_DNA"/>
</dbReference>
<sequence length="209" mass="23438">MVADGIIEAHIFIATAFCFFNNTVHRELIASVVRLLRELEMTSFMKQNPVLGCKLCSSSWLWEVALELALDPKPFDSWGLCTDFSQFQNPTYIYLGQGTKCKLRKETQVTKIPEGIKLEETEEVTKKAVTTTLRRAISFYSTIQAHDGTKSEAKGESVCKRPRQDLGDSIEAFAQNLNHPTDSSIAIGDYYGNLLTTRQPNQPVGLWLG</sequence>
<gene>
    <name evidence="1" type="ORF">CTI12_AA201100</name>
</gene>
<name>A0A2U1P260_ARTAN</name>
<dbReference type="AlphaFoldDB" id="A0A2U1P260"/>
<keyword evidence="2" id="KW-1185">Reference proteome</keyword>
<protein>
    <submittedName>
        <fullName evidence="1">Lupeol synthase</fullName>
    </submittedName>
</protein>
<evidence type="ECO:0000313" key="1">
    <source>
        <dbReference type="EMBL" id="PWA79854.1"/>
    </source>
</evidence>
<comment type="caution">
    <text evidence="1">The sequence shown here is derived from an EMBL/GenBank/DDBJ whole genome shotgun (WGS) entry which is preliminary data.</text>
</comment>
<organism evidence="1 2">
    <name type="scientific">Artemisia annua</name>
    <name type="common">Sweet wormwood</name>
    <dbReference type="NCBI Taxonomy" id="35608"/>
    <lineage>
        <taxon>Eukaryota</taxon>
        <taxon>Viridiplantae</taxon>
        <taxon>Streptophyta</taxon>
        <taxon>Embryophyta</taxon>
        <taxon>Tracheophyta</taxon>
        <taxon>Spermatophyta</taxon>
        <taxon>Magnoliopsida</taxon>
        <taxon>eudicotyledons</taxon>
        <taxon>Gunneridae</taxon>
        <taxon>Pentapetalae</taxon>
        <taxon>asterids</taxon>
        <taxon>campanulids</taxon>
        <taxon>Asterales</taxon>
        <taxon>Asteraceae</taxon>
        <taxon>Asteroideae</taxon>
        <taxon>Anthemideae</taxon>
        <taxon>Artemisiinae</taxon>
        <taxon>Artemisia</taxon>
    </lineage>
</organism>
<dbReference type="Proteomes" id="UP000245207">
    <property type="component" value="Unassembled WGS sequence"/>
</dbReference>
<proteinExistence type="predicted"/>
<reference evidence="1 2" key="1">
    <citation type="journal article" date="2018" name="Mol. Plant">
        <title>The genome of Artemisia annua provides insight into the evolution of Asteraceae family and artemisinin biosynthesis.</title>
        <authorList>
            <person name="Shen Q."/>
            <person name="Zhang L."/>
            <person name="Liao Z."/>
            <person name="Wang S."/>
            <person name="Yan T."/>
            <person name="Shi P."/>
            <person name="Liu M."/>
            <person name="Fu X."/>
            <person name="Pan Q."/>
            <person name="Wang Y."/>
            <person name="Lv Z."/>
            <person name="Lu X."/>
            <person name="Zhang F."/>
            <person name="Jiang W."/>
            <person name="Ma Y."/>
            <person name="Chen M."/>
            <person name="Hao X."/>
            <person name="Li L."/>
            <person name="Tang Y."/>
            <person name="Lv G."/>
            <person name="Zhou Y."/>
            <person name="Sun X."/>
            <person name="Brodelius P.E."/>
            <person name="Rose J.K.C."/>
            <person name="Tang K."/>
        </authorList>
    </citation>
    <scope>NUCLEOTIDE SEQUENCE [LARGE SCALE GENOMIC DNA]</scope>
    <source>
        <strain evidence="2">cv. Huhao1</strain>
        <tissue evidence="1">Leaf</tissue>
    </source>
</reference>
<dbReference type="STRING" id="35608.A0A2U1P260"/>